<dbReference type="OrthoDB" id="5244399at2"/>
<organism evidence="1 2">
    <name type="scientific">Oceanobacillus piezotolerans</name>
    <dbReference type="NCBI Taxonomy" id="2448030"/>
    <lineage>
        <taxon>Bacteria</taxon>
        <taxon>Bacillati</taxon>
        <taxon>Bacillota</taxon>
        <taxon>Bacilli</taxon>
        <taxon>Bacillales</taxon>
        <taxon>Bacillaceae</taxon>
        <taxon>Oceanobacillus</taxon>
    </lineage>
</organism>
<accession>A0A498DNJ1</accession>
<evidence type="ECO:0000313" key="1">
    <source>
        <dbReference type="EMBL" id="RLL45302.1"/>
    </source>
</evidence>
<dbReference type="RefSeq" id="WP_121522888.1">
    <property type="nucleotide sequence ID" value="NZ_RCHR01000003.1"/>
</dbReference>
<dbReference type="SUPFAM" id="SSF160544">
    <property type="entry name" value="EscU C-terminal domain-like"/>
    <property type="match status" value="1"/>
</dbReference>
<evidence type="ECO:0000313" key="2">
    <source>
        <dbReference type="Proteomes" id="UP000270219"/>
    </source>
</evidence>
<dbReference type="PANTHER" id="PTHR30531">
    <property type="entry name" value="FLAGELLAR BIOSYNTHETIC PROTEIN FLHB"/>
    <property type="match status" value="1"/>
</dbReference>
<dbReference type="Proteomes" id="UP000270219">
    <property type="component" value="Unassembled WGS sequence"/>
</dbReference>
<dbReference type="AlphaFoldDB" id="A0A498DNJ1"/>
<name>A0A498DNJ1_9BACI</name>
<reference evidence="1 2" key="1">
    <citation type="submission" date="2018-10" db="EMBL/GenBank/DDBJ databases">
        <title>Oceanobacillus sp. YLB-02 draft genome.</title>
        <authorList>
            <person name="Yu L."/>
        </authorList>
    </citation>
    <scope>NUCLEOTIDE SEQUENCE [LARGE SCALE GENOMIC DNA]</scope>
    <source>
        <strain evidence="1 2">YLB-02</strain>
    </source>
</reference>
<protein>
    <recommendedName>
        <fullName evidence="3">EscU/YscU/HrcU family type III secretion system export apparatus switch protein</fullName>
    </recommendedName>
</protein>
<dbReference type="Pfam" id="PF01312">
    <property type="entry name" value="Bac_export_2"/>
    <property type="match status" value="1"/>
</dbReference>
<dbReference type="EMBL" id="RCHR01000003">
    <property type="protein sequence ID" value="RLL45302.1"/>
    <property type="molecule type" value="Genomic_DNA"/>
</dbReference>
<keyword evidence="2" id="KW-1185">Reference proteome</keyword>
<dbReference type="PRINTS" id="PR00950">
    <property type="entry name" value="TYPE3IMSPROT"/>
</dbReference>
<comment type="caution">
    <text evidence="1">The sequence shown here is derived from an EMBL/GenBank/DDBJ whole genome shotgun (WGS) entry which is preliminary data.</text>
</comment>
<dbReference type="GO" id="GO:0009306">
    <property type="term" value="P:protein secretion"/>
    <property type="evidence" value="ECO:0007669"/>
    <property type="project" value="InterPro"/>
</dbReference>
<proteinExistence type="predicted"/>
<dbReference type="PANTHER" id="PTHR30531:SF12">
    <property type="entry name" value="FLAGELLAR BIOSYNTHETIC PROTEIN FLHB"/>
    <property type="match status" value="1"/>
</dbReference>
<evidence type="ECO:0008006" key="3">
    <source>
        <dbReference type="Google" id="ProtNLM"/>
    </source>
</evidence>
<sequence length="89" mass="9842">MSNIRKKAAALQYDEKKLTAPIVSATGKGLVAEEILEVAKQHNIPIIEDSSLVELLAELNINEAIPEELYEVVAEIFAFIYRTDQQVGS</sequence>
<dbReference type="GO" id="GO:0005886">
    <property type="term" value="C:plasma membrane"/>
    <property type="evidence" value="ECO:0007669"/>
    <property type="project" value="TreeGrafter"/>
</dbReference>
<dbReference type="InterPro" id="IPR006135">
    <property type="entry name" value="T3SS_substrate_exporter"/>
</dbReference>
<gene>
    <name evidence="1" type="ORF">D8M04_10630</name>
</gene>
<dbReference type="InterPro" id="IPR029025">
    <property type="entry name" value="T3SS_substrate_exporter_C"/>
</dbReference>
<dbReference type="Gene3D" id="3.40.1690.10">
    <property type="entry name" value="secretion proteins EscU"/>
    <property type="match status" value="1"/>
</dbReference>